<comment type="similarity">
    <text evidence="2">Belongs to the NRDE2 family.</text>
</comment>
<dbReference type="AlphaFoldDB" id="A0A1B6C6I0"/>
<dbReference type="GO" id="GO:0071013">
    <property type="term" value="C:catalytic step 2 spliceosome"/>
    <property type="evidence" value="ECO:0007669"/>
    <property type="project" value="TreeGrafter"/>
</dbReference>
<evidence type="ECO:0000256" key="3">
    <source>
        <dbReference type="ARBA" id="ARBA00023242"/>
    </source>
</evidence>
<dbReference type="EMBL" id="GEDC01028182">
    <property type="protein sequence ID" value="JAS09116.1"/>
    <property type="molecule type" value="Transcribed_RNA"/>
</dbReference>
<protein>
    <recommendedName>
        <fullName evidence="5">Protein NRDE2 homolog</fullName>
    </recommendedName>
</protein>
<dbReference type="GO" id="GO:0031048">
    <property type="term" value="P:regulatory ncRNA-mediated heterochromatin formation"/>
    <property type="evidence" value="ECO:0007669"/>
    <property type="project" value="TreeGrafter"/>
</dbReference>
<sequence>MEANFLKKHIFPKEASLSVSSLDIVKIEATNANNISISKRKKWKKKWRKKKKFSDKNDKDKHDSYKGNRDMEEVYIYEDKICEFLNLNVKTLKYPAAPRYKISNKYTINKKRVFFKRQNKKNKRRYFAGELFKQLKSKKVDSLCLMPEIKQKYLFKTTADFNHQLIKDPNNIELWLNFVNFQDSTFKFDNLQQKQNSQKFIAEKKLAILDKALEANVMSEILIKERFRIAEYTLTREKLIEDLSDLLKKNPSSYILLSLLVKTTKNNVVHCTVPKVLGIFTQAIDQLHQSRRQLTNECVQIVEESMLAMLFECALFLQQAGLWEKLWTLLQLYLKLHVSNPSMFEVNMTIPENELFDEEDKILQSGLPLFSLWIKIERLRSSIHFLPVEKSEDLQRIVFPNDLTKLLHAFITPSIKFNLVLLIITALKVPLLPTRSSTLEIFNMLQIENIVYNVESVLPLVYSVGPSLDLNYEYLADIANLSVEPQFIRDSFGCSEYLRFVIMIMKNSADCTSYQESIIIHSWALRFFRFLILLKRKKLSTIPTFIEKESRLYAKELLKQEKYRDCLQFYIEYALLERDLGNQSEAIRILTTMAKLRYSCNILETEGPIYTAIFHNLINTMLQDLQMNRDKMIAAIVSLVEMQPLSLELTSFTNVKSSVIKSQHISRNFHSQAILNSKDKAGIYDYFVPHIFVEWTACHAWLLSLSESIWAGTSYIENIIKNTAGLKNTLGYLWREQLWEILISMLHHYVLSNSCGFTVLKETLLRALQEHPDNLYLLNTLASIETFSSCGSPCYKLVSYFSNDSTLARLVLIFIVRYKLRCSSADNKNTDFLSNLFKKSTVNITTKKCPIIWRLFIQFVATQKNTNKQSVKNVFYKAIEECPWVKSLYFEVVDLLPEDLTEIQDLLIEKELRLHTVLEELQV</sequence>
<dbReference type="PANTHER" id="PTHR13471">
    <property type="entry name" value="TETRATRICOPEPTIDE-LIKE HELICAL"/>
    <property type="match status" value="1"/>
</dbReference>
<evidence type="ECO:0000256" key="1">
    <source>
        <dbReference type="ARBA" id="ARBA00004123"/>
    </source>
</evidence>
<comment type="subcellular location">
    <subcellularLocation>
        <location evidence="1">Nucleus</location>
    </subcellularLocation>
</comment>
<dbReference type="InterPro" id="IPR013633">
    <property type="entry name" value="NRDE-2"/>
</dbReference>
<dbReference type="GO" id="GO:1902369">
    <property type="term" value="P:negative regulation of RNA catabolic process"/>
    <property type="evidence" value="ECO:0007669"/>
    <property type="project" value="TreeGrafter"/>
</dbReference>
<dbReference type="PANTHER" id="PTHR13471:SF0">
    <property type="entry name" value="NUCLEAR EXOSOME REGULATOR NRDE2"/>
    <property type="match status" value="1"/>
</dbReference>
<reference evidence="4" key="1">
    <citation type="submission" date="2015-12" db="EMBL/GenBank/DDBJ databases">
        <title>De novo transcriptome assembly of four potential Pierce s Disease insect vectors from Arizona vineyards.</title>
        <authorList>
            <person name="Tassone E.E."/>
        </authorList>
    </citation>
    <scope>NUCLEOTIDE SEQUENCE</scope>
</reference>
<evidence type="ECO:0008006" key="5">
    <source>
        <dbReference type="Google" id="ProtNLM"/>
    </source>
</evidence>
<name>A0A1B6C6I0_9HEMI</name>
<accession>A0A1B6C6I0</accession>
<organism evidence="4">
    <name type="scientific">Clastoptera arizonana</name>
    <name type="common">Arizona spittle bug</name>
    <dbReference type="NCBI Taxonomy" id="38151"/>
    <lineage>
        <taxon>Eukaryota</taxon>
        <taxon>Metazoa</taxon>
        <taxon>Ecdysozoa</taxon>
        <taxon>Arthropoda</taxon>
        <taxon>Hexapoda</taxon>
        <taxon>Insecta</taxon>
        <taxon>Pterygota</taxon>
        <taxon>Neoptera</taxon>
        <taxon>Paraneoptera</taxon>
        <taxon>Hemiptera</taxon>
        <taxon>Auchenorrhyncha</taxon>
        <taxon>Cercopoidea</taxon>
        <taxon>Clastopteridae</taxon>
        <taxon>Clastoptera</taxon>
    </lineage>
</organism>
<keyword evidence="3" id="KW-0539">Nucleus</keyword>
<gene>
    <name evidence="4" type="ORF">g.5796</name>
</gene>
<dbReference type="Pfam" id="PF08424">
    <property type="entry name" value="NRDE-2"/>
    <property type="match status" value="1"/>
</dbReference>
<proteinExistence type="inferred from homology"/>
<evidence type="ECO:0000256" key="2">
    <source>
        <dbReference type="ARBA" id="ARBA00009265"/>
    </source>
</evidence>
<evidence type="ECO:0000313" key="4">
    <source>
        <dbReference type="EMBL" id="JAS09116.1"/>
    </source>
</evidence>